<dbReference type="EMBL" id="CP010945">
    <property type="protein sequence ID" value="AKV04944.1"/>
    <property type="molecule type" value="Genomic_DNA"/>
</dbReference>
<gene>
    <name evidence="1" type="ORF">B723_00485</name>
</gene>
<dbReference type="Pfam" id="PF20090">
    <property type="entry name" value="DUF6482"/>
    <property type="match status" value="1"/>
</dbReference>
<dbReference type="InterPro" id="IPR045508">
    <property type="entry name" value="DUF6482"/>
</dbReference>
<dbReference type="AlphaFoldDB" id="A0A0K1QGQ0"/>
<organism evidence="1 2">
    <name type="scientific">Pseudomonas fluorescens NCIMB 11764</name>
    <dbReference type="NCBI Taxonomy" id="1221522"/>
    <lineage>
        <taxon>Bacteria</taxon>
        <taxon>Pseudomonadati</taxon>
        <taxon>Pseudomonadota</taxon>
        <taxon>Gammaproteobacteria</taxon>
        <taxon>Pseudomonadales</taxon>
        <taxon>Pseudomonadaceae</taxon>
        <taxon>Pseudomonas</taxon>
    </lineage>
</organism>
<dbReference type="eggNOG" id="ENOG5032XHQ">
    <property type="taxonomic scope" value="Bacteria"/>
</dbReference>
<accession>A0A0K1QGQ0</accession>
<name>A0A0K1QGQ0_PSEFL</name>
<dbReference type="OrthoDB" id="7063376at2"/>
<evidence type="ECO:0000313" key="1">
    <source>
        <dbReference type="EMBL" id="AKV04944.1"/>
    </source>
</evidence>
<reference evidence="1 2" key="1">
    <citation type="journal article" date="2012" name="J. Bacteriol.">
        <title>Draft genome sequence of the cyanide-utilizing bacterium Pseudomonas fluorescens strain NCIMB 11764.</title>
        <authorList>
            <person name="Vilo C.A."/>
            <person name="Benedik M.J."/>
            <person name="Kunz D.A."/>
            <person name="Dong Q."/>
        </authorList>
    </citation>
    <scope>NUCLEOTIDE SEQUENCE [LARGE SCALE GENOMIC DNA]</scope>
    <source>
        <strain evidence="1 2">NCIMB 11764</strain>
    </source>
</reference>
<dbReference type="Proteomes" id="UP000017175">
    <property type="component" value="Chromosome"/>
</dbReference>
<proteinExistence type="predicted"/>
<sequence length="103" mass="11234">MNLQELNAYAIAGKVDELNLISMEGGIYLLEARMHGAAYPLSDARGQMFHLRSVEHAREILHACPSLPFNLVHTSVHDEMCGLGGSAGESLKVPISFRTTGLR</sequence>
<evidence type="ECO:0000313" key="2">
    <source>
        <dbReference type="Proteomes" id="UP000017175"/>
    </source>
</evidence>
<protein>
    <submittedName>
        <fullName evidence="1">Cation transporter</fullName>
    </submittedName>
</protein>
<dbReference type="RefSeq" id="WP_017340864.1">
    <property type="nucleotide sequence ID" value="NZ_CP010945.1"/>
</dbReference>